<dbReference type="HOGENOM" id="CLU_1340791_0_0_2"/>
<accession>F2L3D5</accession>
<dbReference type="Proteomes" id="UP000008138">
    <property type="component" value="Chromosome"/>
</dbReference>
<dbReference type="AlphaFoldDB" id="F2L3D5"/>
<dbReference type="OrthoDB" id="27975at2157"/>
<name>F2L3D5_THEU7</name>
<reference evidence="2 3" key="1">
    <citation type="journal article" date="2011" name="J. Bacteriol.">
        <title>Complete genome sequence of the thermoacidophilic crenarchaeon Thermoproteus uzoniensis 768-20.</title>
        <authorList>
            <person name="Mardanov A.V."/>
            <person name="Gumerov V.M."/>
            <person name="Beletsky A.V."/>
            <person name="Prokofeva M.I."/>
            <person name="Bonch-Osmolovskaya E.A."/>
            <person name="Ravin N.V."/>
            <person name="Skryabin K.G."/>
        </authorList>
    </citation>
    <scope>NUCLEOTIDE SEQUENCE [LARGE SCALE GENOMIC DNA]</scope>
    <source>
        <strain evidence="2 3">768-20</strain>
    </source>
</reference>
<proteinExistence type="predicted"/>
<feature type="compositionally biased region" description="Low complexity" evidence="1">
    <location>
        <begin position="172"/>
        <end position="186"/>
    </location>
</feature>
<dbReference type="KEGG" id="tuz:TUZN_0498"/>
<gene>
    <name evidence="2" type="ordered locus">TUZN_0498</name>
</gene>
<reference key="2">
    <citation type="submission" date="2011-03" db="EMBL/GenBank/DDBJ databases">
        <title>Complete genome sequence of the thermoacidophilic crenarchaeon Thermoproteus uzoniensis 768-20.</title>
        <authorList>
            <person name="Mardanov A.V."/>
            <person name="Gumerov V.M."/>
            <person name="Beletsky A.V."/>
            <person name="Prokofeva M.I."/>
            <person name="Bonch-Osmolovskaya E.A."/>
            <person name="Ravin N.V."/>
            <person name="Skryabin K.G."/>
        </authorList>
    </citation>
    <scope>NUCLEOTIDE SEQUENCE</scope>
    <source>
        <strain>768-20</strain>
    </source>
</reference>
<evidence type="ECO:0000313" key="2">
    <source>
        <dbReference type="EMBL" id="AEA11994.1"/>
    </source>
</evidence>
<dbReference type="STRING" id="999630.TUZN_0498"/>
<dbReference type="RefSeq" id="WP_013679330.1">
    <property type="nucleotide sequence ID" value="NC_015315.1"/>
</dbReference>
<protein>
    <submittedName>
        <fullName evidence="2">Actin-like protein</fullName>
    </submittedName>
</protein>
<organism evidence="2 3">
    <name type="scientific">Thermoproteus uzoniensis (strain 768-20)</name>
    <dbReference type="NCBI Taxonomy" id="999630"/>
    <lineage>
        <taxon>Archaea</taxon>
        <taxon>Thermoproteota</taxon>
        <taxon>Thermoprotei</taxon>
        <taxon>Thermoproteales</taxon>
        <taxon>Thermoproteaceae</taxon>
        <taxon>Thermoproteus</taxon>
    </lineage>
</organism>
<dbReference type="EMBL" id="CP002590">
    <property type="protein sequence ID" value="AEA11994.1"/>
    <property type="molecule type" value="Genomic_DNA"/>
</dbReference>
<keyword evidence="3" id="KW-1185">Reference proteome</keyword>
<dbReference type="GeneID" id="10360043"/>
<evidence type="ECO:0000256" key="1">
    <source>
        <dbReference type="SAM" id="MobiDB-lite"/>
    </source>
</evidence>
<dbReference type="eggNOG" id="arCOG05584">
    <property type="taxonomic scope" value="Archaea"/>
</dbReference>
<feature type="region of interest" description="Disordered" evidence="1">
    <location>
        <begin position="170"/>
        <end position="190"/>
    </location>
</feature>
<sequence length="204" mass="23161">MELARYLLIRYLTEVLGFRLESEKDDYLVFLDGANRVLVKAYFTDIYEEAEIYKKINELLQQDCDKAYIAVAKDALPLIDPKHLKTLGVGLISVDPSKGLEGVEVRMPARARPRPAQQIDIARILSAVNAAVAEAVGRESRRIEEEVFRKVKSYIDKALEDVRRELAALSDRQVPPARPAQRAEAQSPTSITDNEWVKLLRRRA</sequence>
<evidence type="ECO:0000313" key="3">
    <source>
        <dbReference type="Proteomes" id="UP000008138"/>
    </source>
</evidence>